<evidence type="ECO:0000259" key="5">
    <source>
        <dbReference type="Pfam" id="PF22725"/>
    </source>
</evidence>
<evidence type="ECO:0000256" key="1">
    <source>
        <dbReference type="ARBA" id="ARBA00010928"/>
    </source>
</evidence>
<dbReference type="PANTHER" id="PTHR22604">
    <property type="entry name" value="OXIDOREDUCTASES"/>
    <property type="match status" value="1"/>
</dbReference>
<dbReference type="Gene3D" id="3.30.360.10">
    <property type="entry name" value="Dihydrodipicolinate Reductase, domain 2"/>
    <property type="match status" value="1"/>
</dbReference>
<evidence type="ECO:0000256" key="3">
    <source>
        <dbReference type="ARBA" id="ARBA00023027"/>
    </source>
</evidence>
<evidence type="ECO:0000259" key="4">
    <source>
        <dbReference type="Pfam" id="PF01408"/>
    </source>
</evidence>
<evidence type="ECO:0000313" key="7">
    <source>
        <dbReference type="Proteomes" id="UP000636579"/>
    </source>
</evidence>
<evidence type="ECO:0000256" key="2">
    <source>
        <dbReference type="ARBA" id="ARBA00023002"/>
    </source>
</evidence>
<gene>
    <name evidence="6" type="ORF">H4W26_000917</name>
</gene>
<comment type="similarity">
    <text evidence="1">Belongs to the Gfo/Idh/MocA family.</text>
</comment>
<sequence length="346" mass="37305">MTVSHTTFPESTPTPRTPGLRWGILATGFIAAQFTGDAQLAGLDVRAVGSRSAESAQRFATTHGIPTAHGSYEALAADPEIDIVYVATPHPMHRETAGMMLEAGKHVLVEKPFTLNRAEAVALRNLARNKGLLVMEAMWTRYLPHMRRIHEIIASGGIGEVRTVFADHTQFMPTDPEHRINALGLGGGALLDLGIYPISFAWDILGEPISVQAAAHFGATGADTEVATVMTHLSGALSTTMTSSRGKGPNTAHIVGTTGRIDIDGVWYTSTDFTHTATDGTVVERFETPRQGFGMQHQAIAAEDYVTRGQLEGELLTLDDSVKIMGTLDEIRAQIGLRYPGEPRLR</sequence>
<dbReference type="Pfam" id="PF01408">
    <property type="entry name" value="GFO_IDH_MocA"/>
    <property type="match status" value="1"/>
</dbReference>
<dbReference type="PANTHER" id="PTHR22604:SF105">
    <property type="entry name" value="TRANS-1,2-DIHYDROBENZENE-1,2-DIOL DEHYDROGENASE"/>
    <property type="match status" value="1"/>
</dbReference>
<dbReference type="EMBL" id="JADBEE010000001">
    <property type="protein sequence ID" value="MBE1514162.1"/>
    <property type="molecule type" value="Genomic_DNA"/>
</dbReference>
<keyword evidence="7" id="KW-1185">Reference proteome</keyword>
<organism evidence="6 7">
    <name type="scientific">Nesterenkonia halotolerans</name>
    <dbReference type="NCBI Taxonomy" id="225325"/>
    <lineage>
        <taxon>Bacteria</taxon>
        <taxon>Bacillati</taxon>
        <taxon>Actinomycetota</taxon>
        <taxon>Actinomycetes</taxon>
        <taxon>Micrococcales</taxon>
        <taxon>Micrococcaceae</taxon>
        <taxon>Nesterenkonia</taxon>
    </lineage>
</organism>
<name>A0ABR9J589_9MICC</name>
<dbReference type="InterPro" id="IPR000683">
    <property type="entry name" value="Gfo/Idh/MocA-like_OxRdtase_N"/>
</dbReference>
<dbReference type="InterPro" id="IPR050984">
    <property type="entry name" value="Gfo/Idh/MocA_domain"/>
</dbReference>
<reference evidence="6 7" key="1">
    <citation type="submission" date="2020-10" db="EMBL/GenBank/DDBJ databases">
        <title>Sequencing the genomes of 1000 actinobacteria strains.</title>
        <authorList>
            <person name="Klenk H.-P."/>
        </authorList>
    </citation>
    <scope>NUCLEOTIDE SEQUENCE [LARGE SCALE GENOMIC DNA]</scope>
    <source>
        <strain evidence="6 7">DSM 15474</strain>
    </source>
</reference>
<accession>A0ABR9J589</accession>
<proteinExistence type="inferred from homology"/>
<feature type="domain" description="Gfo/Idh/MocA-like oxidoreductase N-terminal" evidence="4">
    <location>
        <begin position="21"/>
        <end position="136"/>
    </location>
</feature>
<dbReference type="RefSeq" id="WP_192590947.1">
    <property type="nucleotide sequence ID" value="NZ_JADBEE010000001.1"/>
</dbReference>
<dbReference type="SUPFAM" id="SSF55347">
    <property type="entry name" value="Glyceraldehyde-3-phosphate dehydrogenase-like, C-terminal domain"/>
    <property type="match status" value="1"/>
</dbReference>
<dbReference type="InterPro" id="IPR055170">
    <property type="entry name" value="GFO_IDH_MocA-like_dom"/>
</dbReference>
<dbReference type="Pfam" id="PF22725">
    <property type="entry name" value="GFO_IDH_MocA_C3"/>
    <property type="match status" value="1"/>
</dbReference>
<dbReference type="Gene3D" id="3.40.50.720">
    <property type="entry name" value="NAD(P)-binding Rossmann-like Domain"/>
    <property type="match status" value="1"/>
</dbReference>
<dbReference type="SUPFAM" id="SSF51735">
    <property type="entry name" value="NAD(P)-binding Rossmann-fold domains"/>
    <property type="match status" value="1"/>
</dbReference>
<keyword evidence="3" id="KW-0520">NAD</keyword>
<dbReference type="InterPro" id="IPR036291">
    <property type="entry name" value="NAD(P)-bd_dom_sf"/>
</dbReference>
<comment type="caution">
    <text evidence="6">The sequence shown here is derived from an EMBL/GenBank/DDBJ whole genome shotgun (WGS) entry which is preliminary data.</text>
</comment>
<dbReference type="Proteomes" id="UP000636579">
    <property type="component" value="Unassembled WGS sequence"/>
</dbReference>
<feature type="domain" description="GFO/IDH/MocA-like oxidoreductase" evidence="5">
    <location>
        <begin position="146"/>
        <end position="261"/>
    </location>
</feature>
<evidence type="ECO:0000313" key="6">
    <source>
        <dbReference type="EMBL" id="MBE1514162.1"/>
    </source>
</evidence>
<protein>
    <submittedName>
        <fullName evidence="6">Dehydrogenase</fullName>
    </submittedName>
</protein>
<keyword evidence="2" id="KW-0560">Oxidoreductase</keyword>